<accession>A0A9D2H4K6</accession>
<evidence type="ECO:0000313" key="3">
    <source>
        <dbReference type="Proteomes" id="UP000824220"/>
    </source>
</evidence>
<dbReference type="EMBL" id="DXAM01000028">
    <property type="protein sequence ID" value="HJA03611.1"/>
    <property type="molecule type" value="Genomic_DNA"/>
</dbReference>
<proteinExistence type="predicted"/>
<comment type="caution">
    <text evidence="2">The sequence shown here is derived from an EMBL/GenBank/DDBJ whole genome shotgun (WGS) entry which is preliminary data.</text>
</comment>
<dbReference type="Pfam" id="PF19593">
    <property type="entry name" value="DUF6098"/>
    <property type="match status" value="1"/>
</dbReference>
<reference evidence="2" key="1">
    <citation type="journal article" date="2021" name="PeerJ">
        <title>Extensive microbial diversity within the chicken gut microbiome revealed by metagenomics and culture.</title>
        <authorList>
            <person name="Gilroy R."/>
            <person name="Ravi A."/>
            <person name="Getino M."/>
            <person name="Pursley I."/>
            <person name="Horton D.L."/>
            <person name="Alikhan N.F."/>
            <person name="Baker D."/>
            <person name="Gharbi K."/>
            <person name="Hall N."/>
            <person name="Watson M."/>
            <person name="Adriaenssens E.M."/>
            <person name="Foster-Nyarko E."/>
            <person name="Jarju S."/>
            <person name="Secka A."/>
            <person name="Antonio M."/>
            <person name="Oren A."/>
            <person name="Chaudhuri R.R."/>
            <person name="La Ragione R."/>
            <person name="Hildebrand F."/>
            <person name="Pallen M.J."/>
        </authorList>
    </citation>
    <scope>NUCLEOTIDE SEQUENCE</scope>
    <source>
        <strain evidence="2">ChiHjej8B7-3636</strain>
    </source>
</reference>
<name>A0A9D2H4K6_9MICO</name>
<evidence type="ECO:0000256" key="1">
    <source>
        <dbReference type="SAM" id="MobiDB-lite"/>
    </source>
</evidence>
<feature type="compositionally biased region" description="Basic and acidic residues" evidence="1">
    <location>
        <begin position="39"/>
        <end position="48"/>
    </location>
</feature>
<dbReference type="InterPro" id="IPR046080">
    <property type="entry name" value="DUF6098"/>
</dbReference>
<evidence type="ECO:0000313" key="2">
    <source>
        <dbReference type="EMBL" id="HJA03611.1"/>
    </source>
</evidence>
<dbReference type="Proteomes" id="UP000824220">
    <property type="component" value="Unassembled WGS sequence"/>
</dbReference>
<organism evidence="2 3">
    <name type="scientific">Candidatus Microbacterium stercoravium</name>
    <dbReference type="NCBI Taxonomy" id="2838697"/>
    <lineage>
        <taxon>Bacteria</taxon>
        <taxon>Bacillati</taxon>
        <taxon>Actinomycetota</taxon>
        <taxon>Actinomycetes</taxon>
        <taxon>Micrococcales</taxon>
        <taxon>Microbacteriaceae</taxon>
        <taxon>Microbacterium</taxon>
    </lineage>
</organism>
<gene>
    <name evidence="2" type="ORF">H9800_01975</name>
</gene>
<reference evidence="2" key="2">
    <citation type="submission" date="2021-04" db="EMBL/GenBank/DDBJ databases">
        <authorList>
            <person name="Gilroy R."/>
        </authorList>
    </citation>
    <scope>NUCLEOTIDE SEQUENCE</scope>
    <source>
        <strain evidence="2">ChiHjej8B7-3636</strain>
    </source>
</reference>
<sequence length="148" mass="16602">MSEEHRTDVSGSLAVCRTVGELALLEKALGPLFVRHSEGPRHDAREQSIDGESGLKMPGLSVNPLTPESWWTRPLEHWIARQLVQYRQLQRVGGRKFAWVLTGREVGRGPDNEPLLAEVAPLAILRSDVLDESEALYAEVFQRGRVPR</sequence>
<dbReference type="AlphaFoldDB" id="A0A9D2H4K6"/>
<feature type="region of interest" description="Disordered" evidence="1">
    <location>
        <begin position="39"/>
        <end position="58"/>
    </location>
</feature>
<protein>
    <submittedName>
        <fullName evidence="2">Uncharacterized protein</fullName>
    </submittedName>
</protein>